<dbReference type="PANTHER" id="PTHR42862:SF1">
    <property type="entry name" value="DELTA-1-PYRROLINE-5-CARBOXYLATE DEHYDROGENASE 2, ISOFORM A-RELATED"/>
    <property type="match status" value="1"/>
</dbReference>
<keyword evidence="3" id="KW-0642">Proline metabolism</keyword>
<keyword evidence="2 3" id="KW-0520">NAD</keyword>
<comment type="cofactor">
    <cofactor evidence="3">
        <name>FAD</name>
        <dbReference type="ChEBI" id="CHEBI:57692"/>
    </cofactor>
</comment>
<evidence type="ECO:0000313" key="9">
    <source>
        <dbReference type="Proteomes" id="UP000509597"/>
    </source>
</evidence>
<dbReference type="UniPathway" id="UPA00261">
    <property type="reaction ID" value="UER00373"/>
</dbReference>
<keyword evidence="3" id="KW-0804">Transcription</keyword>
<evidence type="ECO:0000259" key="5">
    <source>
        <dbReference type="Pfam" id="PF00171"/>
    </source>
</evidence>
<reference evidence="8 9" key="1">
    <citation type="submission" date="2020-07" db="EMBL/GenBank/DDBJ databases">
        <title>Complete genome sequence of Chitinibacter sp. 2T18.</title>
        <authorList>
            <person name="Bae J.-W."/>
            <person name="Choi J.-W."/>
        </authorList>
    </citation>
    <scope>NUCLEOTIDE SEQUENCE [LARGE SCALE GENOMIC DNA]</scope>
    <source>
        <strain evidence="8 9">2T18</strain>
    </source>
</reference>
<dbReference type="EC" id="1.5.5.2" evidence="3"/>
<dbReference type="Gene3D" id="3.40.605.10">
    <property type="entry name" value="Aldehyde Dehydrogenase, Chain A, domain 1"/>
    <property type="match status" value="1"/>
</dbReference>
<sequence>MIRLQDEIPDLDPQFIAIAQARYVEESSYARQIAQAVHLSAEQQLRADSIARLLTQKLRNERSGLGGIDNLLAQYPLSSPAGQALLKLAEAALRIPDAYQLDALIEEQLHAANWQIHHQKNNSWLINLASYGLDLAEHLRTPLTTPIIREAIKKTLQWLAQQFIIAENIDGALARQDSDFRYSFDMLGEAALCTADAEIYFQRYEQAIHRIGVYSQGAGQFGPAASIKLSALHAKFDFQHYAQIHAELYPKLYQLALQAKQYEIGLTIDAEESARQLLTLSLFERLMREPDLADWSGLGIAVQAYQKNALHVVKWLSQHSKQLRRSICVRLVKGAYWDTEIKLAQQASLAEYPVWTQKAHTDQSYLACAHVLLQADNRIFAQFATHNAFTVAQIHQMAGDRNCEFQALFGMGESLYQIANELGIDRPCRLYAPVGTHQDLLPYLVRRFLENGANTSFVHQLLTHSNLEQHPVNTSTSKLAPPNKVFRPRETPSLQDPLHWPHFLELANQFDAAYLGRYIAENDYPKTVYSNTPSIKCINPADQRDEIGEVIEADLAQIEMAYHNAQCHQVAWAQKSVRERARLIMAVADQLELQKGVLIHLLVRESGKTISNAQSEYREAIDFCRYYASLAQVDWNDMPPPPLGIVIAISPWNFPLAIFVGQICTALLAGNVVIAKPAPETPLIAAQAIACFHLAGVPAECLQLLLGGAAVGAALTMDHRCNGVSFTGSLATASKIRRALAEFGADRVLVAETGGINAMIVDSSAQTEQIIRDILTSAFDGAGQRCSALRVLCIQTDIAEHIINRLKNCMRELVIGNPARFSTEIGPVIHQTAEQKIYSAINHFQQLKYPVFQSNLMDECIHGHYVAPTLIEIPKLSEIKDEIFGPVLFIYRYHAQQLTPMLNAINRLGYSLTMGIQSRIERNIKSIINQTRIGNYYVNRNQIGAIVGSQPFGGVNKSGTGPKAGGPWALSRMCKNIDPCQPHYQALPAKLEELRTIAHLWPDLDQGTDLEILFEDAARRSPIDQVLHLPSICGETNELRYRGRGRIACLGPSDWDLVQQIGIALLTGNQPVIQPTVMASHWQKHLKASSMVFATDPLQTPIDAVMCNSSIAWQTEKFLAQRDGALTPLIQPFEDGKWPLYRLVAEYTICTNTAATGGDIQLLAQTH</sequence>
<evidence type="ECO:0000259" key="7">
    <source>
        <dbReference type="Pfam" id="PF14850"/>
    </source>
</evidence>
<dbReference type="PIRSF" id="PIRSF000197">
    <property type="entry name" value="Bifunct_PutA"/>
    <property type="match status" value="1"/>
</dbReference>
<keyword evidence="9" id="KW-1185">Reference proteome</keyword>
<feature type="domain" description="Proline dehydrogenase PutA" evidence="7">
    <location>
        <begin position="68"/>
        <end position="157"/>
    </location>
</feature>
<protein>
    <recommendedName>
        <fullName evidence="3">Bifunctional protein PutA</fullName>
    </recommendedName>
    <domain>
        <recommendedName>
            <fullName evidence="3">Proline dehydrogenase</fullName>
            <ecNumber evidence="3">1.5.5.2</ecNumber>
        </recommendedName>
        <alternativeName>
            <fullName evidence="3">Proline oxidase</fullName>
        </alternativeName>
    </domain>
    <domain>
        <recommendedName>
            <fullName evidence="3">Delta-1-pyrroline-5-carboxylate dehydrogenase</fullName>
            <shortName evidence="3">P5C dehydrogenase</shortName>
            <ecNumber evidence="3">1.2.1.88</ecNumber>
        </recommendedName>
        <alternativeName>
            <fullName evidence="3">L-glutamate gamma-semialdehyde dehydrogenase</fullName>
        </alternativeName>
    </domain>
</protein>
<dbReference type="SUPFAM" id="SSF81935">
    <property type="entry name" value="N-terminal domain of bifunctional PutA protein"/>
    <property type="match status" value="1"/>
</dbReference>
<comment type="similarity">
    <text evidence="3">In the N-terminal section; belongs to the proline dehydrogenase family.</text>
</comment>
<comment type="pathway">
    <text evidence="3">Amino-acid degradation; L-proline degradation into L-glutamate; L-glutamate from L-proline: step 1/2.</text>
</comment>
<name>A0A7H9BFN3_9NEIS</name>
<dbReference type="GO" id="GO:0003677">
    <property type="term" value="F:DNA binding"/>
    <property type="evidence" value="ECO:0007669"/>
    <property type="project" value="UniProtKB-KW"/>
</dbReference>
<dbReference type="InterPro" id="IPR029041">
    <property type="entry name" value="FAD-linked_oxidoreductase-like"/>
</dbReference>
<dbReference type="InterPro" id="IPR016163">
    <property type="entry name" value="Ald_DH_C"/>
</dbReference>
<evidence type="ECO:0000256" key="4">
    <source>
        <dbReference type="PIRSR" id="PIRSR000197-1"/>
    </source>
</evidence>
<dbReference type="SUPFAM" id="SSF53720">
    <property type="entry name" value="ALDH-like"/>
    <property type="match status" value="1"/>
</dbReference>
<dbReference type="FunFam" id="3.40.309.10:FF:000005">
    <property type="entry name" value="1-pyrroline-5-carboxylate dehydrogenase 1"/>
    <property type="match status" value="1"/>
</dbReference>
<dbReference type="RefSeq" id="WP_179357316.1">
    <property type="nucleotide sequence ID" value="NZ_CP058627.1"/>
</dbReference>
<dbReference type="InterPro" id="IPR002872">
    <property type="entry name" value="Proline_DH_dom"/>
</dbReference>
<dbReference type="InterPro" id="IPR025703">
    <property type="entry name" value="Bifunct_PutA"/>
</dbReference>
<dbReference type="GO" id="GO:0004657">
    <property type="term" value="F:proline dehydrogenase activity"/>
    <property type="evidence" value="ECO:0007669"/>
    <property type="project" value="UniProtKB-UniRule"/>
</dbReference>
<keyword evidence="1 3" id="KW-0560">Oxidoreductase</keyword>
<evidence type="ECO:0000256" key="3">
    <source>
        <dbReference type="PIRNR" id="PIRNR000197"/>
    </source>
</evidence>
<dbReference type="Pfam" id="PF00171">
    <property type="entry name" value="Aldedh"/>
    <property type="match status" value="1"/>
</dbReference>
<comment type="pathway">
    <text evidence="3">Amino-acid degradation; L-proline degradation into L-glutamate; L-glutamate from L-proline: step 2/2.</text>
</comment>
<keyword evidence="3" id="KW-0805">Transcription regulation</keyword>
<evidence type="ECO:0000259" key="6">
    <source>
        <dbReference type="Pfam" id="PF01619"/>
    </source>
</evidence>
<dbReference type="NCBIfam" id="NF008869">
    <property type="entry name" value="PRK11904.1"/>
    <property type="match status" value="1"/>
</dbReference>
<comment type="catalytic activity">
    <reaction evidence="3">
        <text>L-glutamate 5-semialdehyde + NAD(+) + H2O = L-glutamate + NADH + 2 H(+)</text>
        <dbReference type="Rhea" id="RHEA:30235"/>
        <dbReference type="ChEBI" id="CHEBI:15377"/>
        <dbReference type="ChEBI" id="CHEBI:15378"/>
        <dbReference type="ChEBI" id="CHEBI:29985"/>
        <dbReference type="ChEBI" id="CHEBI:57540"/>
        <dbReference type="ChEBI" id="CHEBI:57945"/>
        <dbReference type="ChEBI" id="CHEBI:58066"/>
        <dbReference type="EC" id="1.2.1.88"/>
    </reaction>
</comment>
<feature type="active site" evidence="4">
    <location>
        <position position="786"/>
    </location>
</feature>
<dbReference type="KEGG" id="chiz:HQ393_02630"/>
<dbReference type="EC" id="1.2.1.88" evidence="3"/>
<evidence type="ECO:0000313" key="8">
    <source>
        <dbReference type="EMBL" id="QLG87232.1"/>
    </source>
</evidence>
<dbReference type="InterPro" id="IPR050485">
    <property type="entry name" value="Proline_metab_enzyme"/>
</dbReference>
<keyword evidence="3" id="KW-0238">DNA-binding</keyword>
<comment type="function">
    <text evidence="3">Oxidizes proline to glutamate for use as a carbon and nitrogen source.</text>
</comment>
<dbReference type="InterPro" id="IPR024089">
    <property type="entry name" value="PRODH_PutA_dom_I/II"/>
</dbReference>
<keyword evidence="3" id="KW-0274">FAD</keyword>
<proteinExistence type="inferred from homology"/>
<dbReference type="PANTHER" id="PTHR42862">
    <property type="entry name" value="DELTA-1-PYRROLINE-5-CARBOXYLATE DEHYDROGENASE 1, ISOFORM A-RELATED"/>
    <property type="match status" value="1"/>
</dbReference>
<dbReference type="Gene3D" id="3.20.20.220">
    <property type="match status" value="1"/>
</dbReference>
<feature type="domain" description="Proline dehydrogenase" evidence="6">
    <location>
        <begin position="175"/>
        <end position="460"/>
    </location>
</feature>
<dbReference type="InterPro" id="IPR024082">
    <property type="entry name" value="PRODH_PutA_dom_II"/>
</dbReference>
<keyword evidence="3" id="KW-0285">Flavoprotein</keyword>
<evidence type="ECO:0000256" key="1">
    <source>
        <dbReference type="ARBA" id="ARBA00023002"/>
    </source>
</evidence>
<dbReference type="NCBIfam" id="TIGR01238">
    <property type="entry name" value="D1pyr5carbox3"/>
    <property type="match status" value="1"/>
</dbReference>
<dbReference type="GO" id="GO:0010133">
    <property type="term" value="P:L-proline catabolic process to L-glutamate"/>
    <property type="evidence" value="ECO:0007669"/>
    <property type="project" value="UniProtKB-UniRule"/>
</dbReference>
<dbReference type="EMBL" id="CP058627">
    <property type="protein sequence ID" value="QLG87232.1"/>
    <property type="molecule type" value="Genomic_DNA"/>
</dbReference>
<dbReference type="Gene3D" id="3.40.309.10">
    <property type="entry name" value="Aldehyde Dehydrogenase, Chain A, domain 2"/>
    <property type="match status" value="1"/>
</dbReference>
<dbReference type="SUPFAM" id="SSF51730">
    <property type="entry name" value="FAD-linked oxidoreductase"/>
    <property type="match status" value="1"/>
</dbReference>
<feature type="domain" description="Aldehyde dehydrogenase" evidence="5">
    <location>
        <begin position="532"/>
        <end position="975"/>
    </location>
</feature>
<organism evidence="8 9">
    <name type="scientific">Chitinibacter bivalviorum</name>
    <dbReference type="NCBI Taxonomy" id="2739434"/>
    <lineage>
        <taxon>Bacteria</taxon>
        <taxon>Pseudomonadati</taxon>
        <taxon>Pseudomonadota</taxon>
        <taxon>Betaproteobacteria</taxon>
        <taxon>Neisseriales</taxon>
        <taxon>Chitinibacteraceae</taxon>
        <taxon>Chitinibacter</taxon>
    </lineage>
</organism>
<accession>A0A7H9BFN3</accession>
<comment type="catalytic activity">
    <reaction evidence="3">
        <text>L-proline + a quinone = (S)-1-pyrroline-5-carboxylate + a quinol + H(+)</text>
        <dbReference type="Rhea" id="RHEA:23784"/>
        <dbReference type="ChEBI" id="CHEBI:15378"/>
        <dbReference type="ChEBI" id="CHEBI:17388"/>
        <dbReference type="ChEBI" id="CHEBI:24646"/>
        <dbReference type="ChEBI" id="CHEBI:60039"/>
        <dbReference type="ChEBI" id="CHEBI:132124"/>
        <dbReference type="EC" id="1.5.5.2"/>
    </reaction>
</comment>
<dbReference type="InterPro" id="IPR016161">
    <property type="entry name" value="Ald_DH/histidinol_DH"/>
</dbReference>
<evidence type="ECO:0000256" key="2">
    <source>
        <dbReference type="ARBA" id="ARBA00023027"/>
    </source>
</evidence>
<dbReference type="AlphaFoldDB" id="A0A7H9BFN3"/>
<dbReference type="GO" id="GO:0003842">
    <property type="term" value="F:L-glutamate gamma-semialdehyde dehydrogenase activity"/>
    <property type="evidence" value="ECO:0007669"/>
    <property type="project" value="UniProtKB-UniRule"/>
</dbReference>
<dbReference type="Pfam" id="PF14850">
    <property type="entry name" value="Pro_dh-DNA_bdg"/>
    <property type="match status" value="1"/>
</dbReference>
<comment type="similarity">
    <text evidence="3">In the C-terminal section; belongs to the aldehyde dehydrogenase family.</text>
</comment>
<dbReference type="Proteomes" id="UP000509597">
    <property type="component" value="Chromosome"/>
</dbReference>
<gene>
    <name evidence="8" type="primary">putA</name>
    <name evidence="8" type="ORF">HQ393_02630</name>
</gene>
<keyword evidence="3" id="KW-0678">Repressor</keyword>
<dbReference type="InterPro" id="IPR015590">
    <property type="entry name" value="Aldehyde_DH_dom"/>
</dbReference>
<dbReference type="GO" id="GO:0003700">
    <property type="term" value="F:DNA-binding transcription factor activity"/>
    <property type="evidence" value="ECO:0007669"/>
    <property type="project" value="InterPro"/>
</dbReference>
<dbReference type="InterPro" id="IPR016162">
    <property type="entry name" value="Ald_DH_N"/>
</dbReference>
<feature type="active site" evidence="4">
    <location>
        <position position="752"/>
    </location>
</feature>
<dbReference type="Pfam" id="PF01619">
    <property type="entry name" value="Pro_dh"/>
    <property type="match status" value="1"/>
</dbReference>
<dbReference type="GO" id="GO:0009898">
    <property type="term" value="C:cytoplasmic side of plasma membrane"/>
    <property type="evidence" value="ECO:0007669"/>
    <property type="project" value="TreeGrafter"/>
</dbReference>
<dbReference type="InterPro" id="IPR005933">
    <property type="entry name" value="PutA_C"/>
</dbReference>